<dbReference type="Proteomes" id="UP000092377">
    <property type="component" value="Unassembled WGS sequence"/>
</dbReference>
<sequence length="213" mass="24646">MKNEKSSLQVSAIMPKLIPTAGFNRNLNLPSENNEQTKQFLIAGAQDFILPGYPAGKGYRFVKSIEKHHYRLITDGDVPETVYVVELRFRNDIVAGKTTCTQIKVWRTTADKHRFAVADLPRRFFSWLLDSCHIVITDEEQTGDGRRFWEVMISWALGAGFYVYVSDGGEQDRPLFIIHDTESFFEYWSDFCWGHDPDIHTHRLIVISKTEIR</sequence>
<dbReference type="RefSeq" id="WP_067401829.1">
    <property type="nucleotide sequence ID" value="NZ_LZEY01000016.1"/>
</dbReference>
<name>A0A1B8HLD8_9GAMM</name>
<organism evidence="1 2">
    <name type="scientific">Morganella psychrotolerans</name>
    <dbReference type="NCBI Taxonomy" id="368603"/>
    <lineage>
        <taxon>Bacteria</taxon>
        <taxon>Pseudomonadati</taxon>
        <taxon>Pseudomonadota</taxon>
        <taxon>Gammaproteobacteria</taxon>
        <taxon>Enterobacterales</taxon>
        <taxon>Morganellaceae</taxon>
        <taxon>Morganella</taxon>
    </lineage>
</organism>
<protein>
    <recommendedName>
        <fullName evidence="3">Phage protein</fullName>
    </recommendedName>
</protein>
<evidence type="ECO:0008006" key="3">
    <source>
        <dbReference type="Google" id="ProtNLM"/>
    </source>
</evidence>
<dbReference type="OrthoDB" id="6456577at2"/>
<keyword evidence="2" id="KW-1185">Reference proteome</keyword>
<dbReference type="EMBL" id="LZEY01000016">
    <property type="protein sequence ID" value="OBU10154.1"/>
    <property type="molecule type" value="Genomic_DNA"/>
</dbReference>
<comment type="caution">
    <text evidence="1">The sequence shown here is derived from an EMBL/GenBank/DDBJ whole genome shotgun (WGS) entry which is preliminary data.</text>
</comment>
<evidence type="ECO:0000313" key="2">
    <source>
        <dbReference type="Proteomes" id="UP000092377"/>
    </source>
</evidence>
<proteinExistence type="predicted"/>
<dbReference type="AlphaFoldDB" id="A0A1B8HLD8"/>
<accession>A0A1B8HLD8</accession>
<evidence type="ECO:0000313" key="1">
    <source>
        <dbReference type="EMBL" id="OBU10154.1"/>
    </source>
</evidence>
<gene>
    <name evidence="1" type="ORF">AYY18_18750</name>
</gene>
<reference evidence="2" key="1">
    <citation type="submission" date="2016-06" db="EMBL/GenBank/DDBJ databases">
        <authorList>
            <person name="Butler K."/>
        </authorList>
    </citation>
    <scope>NUCLEOTIDE SEQUENCE [LARGE SCALE GENOMIC DNA]</scope>
    <source>
        <strain evidence="2">GCSL-Mp20</strain>
    </source>
</reference>